<comment type="caution">
    <text evidence="5">The sequence shown here is derived from an EMBL/GenBank/DDBJ whole genome shotgun (WGS) entry which is preliminary data.</text>
</comment>
<proteinExistence type="predicted"/>
<keyword evidence="3" id="KW-0418">Kinase</keyword>
<dbReference type="eggNOG" id="COG3290">
    <property type="taxonomic scope" value="Bacteria"/>
</dbReference>
<evidence type="ECO:0000256" key="1">
    <source>
        <dbReference type="ARBA" id="ARBA00022553"/>
    </source>
</evidence>
<dbReference type="AlphaFoldDB" id="A0A0A3J082"/>
<dbReference type="GO" id="GO:0000155">
    <property type="term" value="F:phosphorelay sensor kinase activity"/>
    <property type="evidence" value="ECO:0007669"/>
    <property type="project" value="InterPro"/>
</dbReference>
<organism evidence="5 6">
    <name type="scientific">Ureibacillus massiliensis 4400831 = CIP 108448 = CCUG 49529</name>
    <dbReference type="NCBI Taxonomy" id="1211035"/>
    <lineage>
        <taxon>Bacteria</taxon>
        <taxon>Bacillati</taxon>
        <taxon>Bacillota</taxon>
        <taxon>Bacilli</taxon>
        <taxon>Bacillales</taxon>
        <taxon>Caryophanaceae</taxon>
        <taxon>Ureibacillus</taxon>
    </lineage>
</organism>
<dbReference type="InterPro" id="IPR037100">
    <property type="entry name" value="Spo0B_C_sf"/>
</dbReference>
<dbReference type="Gene3D" id="3.30.565.30">
    <property type="entry name" value="Sporulation initiation phosphotransferase B (SpoOB), C-terminal domain"/>
    <property type="match status" value="1"/>
</dbReference>
<dbReference type="InterPro" id="IPR039506">
    <property type="entry name" value="SPOB_a"/>
</dbReference>
<dbReference type="OrthoDB" id="2375606at2"/>
<gene>
    <name evidence="5" type="ORF">CD30_11455</name>
</gene>
<keyword evidence="2" id="KW-0808">Transferase</keyword>
<dbReference type="EMBL" id="JPVQ01000019">
    <property type="protein sequence ID" value="KGR90424.1"/>
    <property type="molecule type" value="Genomic_DNA"/>
</dbReference>
<dbReference type="Gene3D" id="1.10.287.130">
    <property type="match status" value="1"/>
</dbReference>
<keyword evidence="6" id="KW-1185">Reference proteome</keyword>
<accession>A0A0A3J082</accession>
<feature type="domain" description="SpoOB alpha-helical" evidence="4">
    <location>
        <begin position="7"/>
        <end position="58"/>
    </location>
</feature>
<dbReference type="Pfam" id="PF14689">
    <property type="entry name" value="SPOB_a"/>
    <property type="match status" value="1"/>
</dbReference>
<evidence type="ECO:0000313" key="6">
    <source>
        <dbReference type="Proteomes" id="UP000030595"/>
    </source>
</evidence>
<name>A0A0A3J082_9BACL</name>
<evidence type="ECO:0000256" key="2">
    <source>
        <dbReference type="ARBA" id="ARBA00022679"/>
    </source>
</evidence>
<reference evidence="5 6" key="1">
    <citation type="submission" date="2014-02" db="EMBL/GenBank/DDBJ databases">
        <title>Draft genome sequence of Lysinibacillus massiliensis CCUG 49529.</title>
        <authorList>
            <person name="Zhang F."/>
            <person name="Wang G."/>
            <person name="Zhang L."/>
        </authorList>
    </citation>
    <scope>NUCLEOTIDE SEQUENCE [LARGE SCALE GENOMIC DNA]</scope>
    <source>
        <strain evidence="5 6">CCUG 49529</strain>
    </source>
</reference>
<keyword evidence="1" id="KW-0597">Phosphoprotein</keyword>
<sequence length="171" mass="20413">MKQQPLSIIQVLRYANHDFMNHLQVLNMNLELGRTEESKGIIKEISESYRTFSDLNKLNLPKTAEWLHTARWRFPSINIHLSCNIVDANETQNDEEIVEYLEKTIIHVYDSLDAYTEQHLFIQIESNKELFKLIFHLKGKWNADVFKHEKLTKLKVQTYEETNESWKYELT</sequence>
<dbReference type="RefSeq" id="WP_036176791.1">
    <property type="nucleotide sequence ID" value="NZ_AVCZ01000019.1"/>
</dbReference>
<protein>
    <recommendedName>
        <fullName evidence="4">SpoOB alpha-helical domain-containing protein</fullName>
    </recommendedName>
</protein>
<dbReference type="InterPro" id="IPR016120">
    <property type="entry name" value="Sig_transdc_His_kin_SpoOB"/>
</dbReference>
<dbReference type="SUPFAM" id="SSF55890">
    <property type="entry name" value="Sporulation response regulatory protein Spo0B"/>
    <property type="match status" value="1"/>
</dbReference>
<dbReference type="Proteomes" id="UP000030595">
    <property type="component" value="Unassembled WGS sequence"/>
</dbReference>
<evidence type="ECO:0000256" key="3">
    <source>
        <dbReference type="ARBA" id="ARBA00022777"/>
    </source>
</evidence>
<evidence type="ECO:0000259" key="4">
    <source>
        <dbReference type="Pfam" id="PF14689"/>
    </source>
</evidence>
<evidence type="ECO:0000313" key="5">
    <source>
        <dbReference type="EMBL" id="KGR90424.1"/>
    </source>
</evidence>